<keyword evidence="1" id="KW-0812">Transmembrane</keyword>
<keyword evidence="1" id="KW-1133">Transmembrane helix</keyword>
<evidence type="ECO:0000313" key="3">
    <source>
        <dbReference type="Proteomes" id="UP001055580"/>
    </source>
</evidence>
<accession>A0ABY4TUN3</accession>
<name>A0ABY4TUN3_9SPHN</name>
<sequence length="99" mass="10842">MATAAAAVVAKARRDVISHFMSRDAVSPAQAVPFAPERRVQRRMFERFQEAGVVRPGAKGGWYLDVPEWDRYSRTRRRRAGALIAGSVAIAGALVALFA</sequence>
<dbReference type="EMBL" id="CP098401">
    <property type="protein sequence ID" value="URW75406.1"/>
    <property type="molecule type" value="Genomic_DNA"/>
</dbReference>
<protein>
    <submittedName>
        <fullName evidence="2">Uncharacterized protein</fullName>
    </submittedName>
</protein>
<gene>
    <name evidence="2" type="ORF">M9980_12835</name>
</gene>
<proteinExistence type="predicted"/>
<keyword evidence="1" id="KW-0472">Membrane</keyword>
<reference evidence="2" key="1">
    <citation type="submission" date="2022-05" db="EMBL/GenBank/DDBJ databases">
        <title>Sphingomonas sp. strain RMG20 Genome sequencing and assembly.</title>
        <authorList>
            <person name="Kim I."/>
        </authorList>
    </citation>
    <scope>NUCLEOTIDE SEQUENCE</scope>
    <source>
        <strain evidence="2">RMG20</strain>
    </source>
</reference>
<dbReference type="RefSeq" id="WP_250751563.1">
    <property type="nucleotide sequence ID" value="NZ_CP098401.1"/>
</dbReference>
<evidence type="ECO:0000256" key="1">
    <source>
        <dbReference type="SAM" id="Phobius"/>
    </source>
</evidence>
<feature type="transmembrane region" description="Helical" evidence="1">
    <location>
        <begin position="80"/>
        <end position="98"/>
    </location>
</feature>
<evidence type="ECO:0000313" key="2">
    <source>
        <dbReference type="EMBL" id="URW75406.1"/>
    </source>
</evidence>
<dbReference type="Proteomes" id="UP001055580">
    <property type="component" value="Chromosome"/>
</dbReference>
<organism evidence="2 3">
    <name type="scientific">Sphingomonas donggukensis</name>
    <dbReference type="NCBI Taxonomy" id="2949093"/>
    <lineage>
        <taxon>Bacteria</taxon>
        <taxon>Pseudomonadati</taxon>
        <taxon>Pseudomonadota</taxon>
        <taxon>Alphaproteobacteria</taxon>
        <taxon>Sphingomonadales</taxon>
        <taxon>Sphingomonadaceae</taxon>
        <taxon>Sphingomonas</taxon>
    </lineage>
</organism>
<keyword evidence="3" id="KW-1185">Reference proteome</keyword>